<protein>
    <submittedName>
        <fullName evidence="4">Sperm flagellar protein 1-like</fullName>
    </submittedName>
</protein>
<dbReference type="RefSeq" id="XP_022255649.1">
    <property type="nucleotide sequence ID" value="XM_022399941.1"/>
</dbReference>
<dbReference type="Pfam" id="PF06294">
    <property type="entry name" value="CH_2"/>
    <property type="match status" value="1"/>
</dbReference>
<reference evidence="4" key="1">
    <citation type="submission" date="2025-08" db="UniProtKB">
        <authorList>
            <consortium name="RefSeq"/>
        </authorList>
    </citation>
    <scope>IDENTIFICATION</scope>
    <source>
        <tissue evidence="4">Muscle</tissue>
    </source>
</reference>
<dbReference type="InterPro" id="IPR052111">
    <property type="entry name" value="Spermatogenesis_Ciliary_MAP"/>
</dbReference>
<organism evidence="3 4">
    <name type="scientific">Limulus polyphemus</name>
    <name type="common">Atlantic horseshoe crab</name>
    <dbReference type="NCBI Taxonomy" id="6850"/>
    <lineage>
        <taxon>Eukaryota</taxon>
        <taxon>Metazoa</taxon>
        <taxon>Ecdysozoa</taxon>
        <taxon>Arthropoda</taxon>
        <taxon>Chelicerata</taxon>
        <taxon>Merostomata</taxon>
        <taxon>Xiphosura</taxon>
        <taxon>Limulidae</taxon>
        <taxon>Limulus</taxon>
    </lineage>
</organism>
<dbReference type="PANTHER" id="PTHR12509:SF9">
    <property type="entry name" value="SPERM FLAGELLAR PROTEIN 1 ISOFORM X1"/>
    <property type="match status" value="1"/>
</dbReference>
<sequence>LVAEVIQHFFPRLVELHNYTPANSSSQKKENWYMLNRKPLSKLNYQLSDRMIKELVTAQQGVIEKFLYTLKTKIDRALWNKEQRKKQNSLESHSSSSVFSAFHDLAVEGGSRYRTNKKDSGDVKLGRLVVDGQQVVPVVMYEEKEQEMIKEETVQLLTAKVRRLEHLLHLKDLRIEELNKRIDEMQPTGLEPQSQKTETKENGKRRKNNDNREKS</sequence>
<dbReference type="InterPro" id="IPR036872">
    <property type="entry name" value="CH_dom_sf"/>
</dbReference>
<proteinExistence type="predicted"/>
<keyword evidence="3" id="KW-1185">Reference proteome</keyword>
<dbReference type="InterPro" id="IPR010441">
    <property type="entry name" value="CH_2"/>
</dbReference>
<dbReference type="GeneID" id="106471329"/>
<evidence type="ECO:0000313" key="3">
    <source>
        <dbReference type="Proteomes" id="UP000694941"/>
    </source>
</evidence>
<feature type="compositionally biased region" description="Basic and acidic residues" evidence="1">
    <location>
        <begin position="197"/>
        <end position="215"/>
    </location>
</feature>
<feature type="region of interest" description="Disordered" evidence="1">
    <location>
        <begin position="184"/>
        <end position="215"/>
    </location>
</feature>
<dbReference type="Proteomes" id="UP000694941">
    <property type="component" value="Unplaced"/>
</dbReference>
<gene>
    <name evidence="4" type="primary">LOC106471329</name>
</gene>
<feature type="non-terminal residue" evidence="4">
    <location>
        <position position="1"/>
    </location>
</feature>
<evidence type="ECO:0000259" key="2">
    <source>
        <dbReference type="Pfam" id="PF06294"/>
    </source>
</evidence>
<dbReference type="PANTHER" id="PTHR12509">
    <property type="entry name" value="SPERMATOGENESIS-ASSOCIATED 4-RELATED"/>
    <property type="match status" value="1"/>
</dbReference>
<accession>A0ABM1TIE3</accession>
<feature type="domain" description="CH-like" evidence="2">
    <location>
        <begin position="1"/>
        <end position="71"/>
    </location>
</feature>
<evidence type="ECO:0000313" key="4">
    <source>
        <dbReference type="RefSeq" id="XP_022255649.1"/>
    </source>
</evidence>
<dbReference type="SUPFAM" id="SSF57953">
    <property type="entry name" value="Trimerization domain of TRAF"/>
    <property type="match status" value="1"/>
</dbReference>
<name>A0ABM1TIE3_LIMPO</name>
<evidence type="ECO:0000256" key="1">
    <source>
        <dbReference type="SAM" id="MobiDB-lite"/>
    </source>
</evidence>
<dbReference type="Gene3D" id="1.10.418.10">
    <property type="entry name" value="Calponin-like domain"/>
    <property type="match status" value="1"/>
</dbReference>